<dbReference type="InterPro" id="IPR001288">
    <property type="entry name" value="Translation_initiation_fac_3"/>
</dbReference>
<dbReference type="Proteomes" id="UP000729913">
    <property type="component" value="Unassembled WGS sequence"/>
</dbReference>
<dbReference type="EMBL" id="JAAOIC020000060">
    <property type="protein sequence ID" value="KAG8035307.1"/>
    <property type="molecule type" value="Genomic_DNA"/>
</dbReference>
<dbReference type="GO" id="GO:0003743">
    <property type="term" value="F:translation initiation factor activity"/>
    <property type="evidence" value="ECO:0007669"/>
    <property type="project" value="InterPro"/>
</dbReference>
<dbReference type="PANTHER" id="PTHR10938:SF0">
    <property type="entry name" value="TRANSLATION INITIATION FACTOR IF-3, MITOCHONDRIAL"/>
    <property type="match status" value="1"/>
</dbReference>
<dbReference type="OrthoDB" id="21573at2759"/>
<comment type="caution">
    <text evidence="1">The sequence shown here is derived from an EMBL/GenBank/DDBJ whole genome shotgun (WGS) entry which is preliminary data.</text>
</comment>
<sequence length="255" mass="29006">MAINTLCKSLRNYNNFTRIISNSLNQIGYNNKILQPACILPRVMLLTDNDSVNINYNKCYCNIIGLEDPVNPKKKKVFVPRITLLSTKDEISIVTLEAAQKLANRHNMKLVKIIDFDTKTERPVYKLMTIQEYLQSEATTKAQAKEAKERAIKDDKTMAMSSKILEHDLFTKIKSMNKMLGKRHGVQVMIAIDGNKEKANTVRDTIIEHCKDTAKVSSKSETASNLRVILRPILNKLNQQSEEDYSNKLADNKMG</sequence>
<dbReference type="GO" id="GO:0005739">
    <property type="term" value="C:mitochondrion"/>
    <property type="evidence" value="ECO:0007669"/>
    <property type="project" value="TreeGrafter"/>
</dbReference>
<evidence type="ECO:0000313" key="2">
    <source>
        <dbReference type="Proteomes" id="UP000729913"/>
    </source>
</evidence>
<reference evidence="1" key="1">
    <citation type="submission" date="2020-03" db="EMBL/GenBank/DDBJ databases">
        <authorList>
            <person name="Chebbi M.A."/>
            <person name="Drezen J.M."/>
        </authorList>
    </citation>
    <scope>NUCLEOTIDE SEQUENCE</scope>
    <source>
        <tissue evidence="1">Whole body</tissue>
    </source>
</reference>
<protein>
    <submittedName>
        <fullName evidence="1">Uncharacterized protein</fullName>
    </submittedName>
</protein>
<gene>
    <name evidence="1" type="ORF">G9C98_006753</name>
</gene>
<dbReference type="AlphaFoldDB" id="A0A8J5QTT3"/>
<dbReference type="PANTHER" id="PTHR10938">
    <property type="entry name" value="TRANSLATION INITIATION FACTOR IF-3"/>
    <property type="match status" value="1"/>
</dbReference>
<reference evidence="1" key="2">
    <citation type="submission" date="2021-04" db="EMBL/GenBank/DDBJ databases">
        <title>Genome-wide patterns of bracovirus chromosomal integration into multiple host tissues during parasitism.</title>
        <authorList>
            <person name="Chebbi M.A.C."/>
        </authorList>
    </citation>
    <scope>NUCLEOTIDE SEQUENCE</scope>
    <source>
        <tissue evidence="1">Whole body</tissue>
    </source>
</reference>
<name>A0A8J5QTT3_9HYME</name>
<dbReference type="GO" id="GO:0032790">
    <property type="term" value="P:ribosome disassembly"/>
    <property type="evidence" value="ECO:0007669"/>
    <property type="project" value="TreeGrafter"/>
</dbReference>
<accession>A0A8J5QTT3</accession>
<organism evidence="1 2">
    <name type="scientific">Cotesia typhae</name>
    <dbReference type="NCBI Taxonomy" id="2053667"/>
    <lineage>
        <taxon>Eukaryota</taxon>
        <taxon>Metazoa</taxon>
        <taxon>Ecdysozoa</taxon>
        <taxon>Arthropoda</taxon>
        <taxon>Hexapoda</taxon>
        <taxon>Insecta</taxon>
        <taxon>Pterygota</taxon>
        <taxon>Neoptera</taxon>
        <taxon>Endopterygota</taxon>
        <taxon>Hymenoptera</taxon>
        <taxon>Apocrita</taxon>
        <taxon>Ichneumonoidea</taxon>
        <taxon>Braconidae</taxon>
        <taxon>Microgastrinae</taxon>
        <taxon>Cotesia</taxon>
    </lineage>
</organism>
<proteinExistence type="predicted"/>
<dbReference type="GO" id="GO:0070124">
    <property type="term" value="P:mitochondrial translational initiation"/>
    <property type="evidence" value="ECO:0007669"/>
    <property type="project" value="TreeGrafter"/>
</dbReference>
<dbReference type="GO" id="GO:0043022">
    <property type="term" value="F:ribosome binding"/>
    <property type="evidence" value="ECO:0007669"/>
    <property type="project" value="TreeGrafter"/>
</dbReference>
<evidence type="ECO:0000313" key="1">
    <source>
        <dbReference type="EMBL" id="KAG8035307.1"/>
    </source>
</evidence>
<keyword evidence="2" id="KW-1185">Reference proteome</keyword>